<dbReference type="AlphaFoldDB" id="A0A2S5CFH1"/>
<evidence type="ECO:0000313" key="2">
    <source>
        <dbReference type="EMBL" id="POZ49551.1"/>
    </source>
</evidence>
<reference evidence="2 3" key="1">
    <citation type="submission" date="2017-11" db="EMBL/GenBank/DDBJ databases">
        <title>Draft Genome Sequence of Methylobacter psychrotolerans Sph1T, an Obligate Methanotroph from Low-Temperature Environments.</title>
        <authorList>
            <person name="Oshkin I.Y."/>
            <person name="Miroshnikov K."/>
            <person name="Belova S.E."/>
            <person name="Korzhenkov A."/>
            <person name="Toshchakov S.V."/>
            <person name="Dedysh S.N."/>
        </authorList>
    </citation>
    <scope>NUCLEOTIDE SEQUENCE [LARGE SCALE GENOMIC DNA]</scope>
    <source>
        <strain evidence="2 3">Sph1</strain>
    </source>
</reference>
<gene>
    <name evidence="2" type="ORF">AADEFJLK_04681</name>
</gene>
<comment type="caution">
    <text evidence="2">The sequence shown here is derived from an EMBL/GenBank/DDBJ whole genome shotgun (WGS) entry which is preliminary data.</text>
</comment>
<organism evidence="2 3">
    <name type="scientific">Methylovulum psychrotolerans</name>
    <dbReference type="NCBI Taxonomy" id="1704499"/>
    <lineage>
        <taxon>Bacteria</taxon>
        <taxon>Pseudomonadati</taxon>
        <taxon>Pseudomonadota</taxon>
        <taxon>Gammaproteobacteria</taxon>
        <taxon>Methylococcales</taxon>
        <taxon>Methylococcaceae</taxon>
        <taxon>Methylovulum</taxon>
    </lineage>
</organism>
<evidence type="ECO:0000256" key="1">
    <source>
        <dbReference type="SAM" id="Phobius"/>
    </source>
</evidence>
<evidence type="ECO:0000313" key="3">
    <source>
        <dbReference type="Proteomes" id="UP000237423"/>
    </source>
</evidence>
<name>A0A2S5CFH1_9GAMM</name>
<proteinExistence type="predicted"/>
<keyword evidence="1" id="KW-0472">Membrane</keyword>
<dbReference type="EMBL" id="PGFZ01000068">
    <property type="protein sequence ID" value="POZ49551.1"/>
    <property type="molecule type" value="Genomic_DNA"/>
</dbReference>
<protein>
    <submittedName>
        <fullName evidence="2">Uncharacterized protein</fullName>
    </submittedName>
</protein>
<feature type="transmembrane region" description="Helical" evidence="1">
    <location>
        <begin position="30"/>
        <end position="50"/>
    </location>
</feature>
<feature type="transmembrane region" description="Helical" evidence="1">
    <location>
        <begin position="6"/>
        <end position="23"/>
    </location>
</feature>
<dbReference type="Proteomes" id="UP000237423">
    <property type="component" value="Unassembled WGS sequence"/>
</dbReference>
<feature type="transmembrane region" description="Helical" evidence="1">
    <location>
        <begin position="56"/>
        <end position="76"/>
    </location>
</feature>
<keyword evidence="1" id="KW-0812">Transmembrane</keyword>
<keyword evidence="1" id="KW-1133">Transmembrane helix</keyword>
<sequence>MYYQIAWGVIVVGVIFYYAVVLAKNTHSNLFRLSISFLQFFWVIPMMFFPTLRGNFLYFYLWPAAILIAPWVLLYIKVHR</sequence>
<accession>A0A2S5CFH1</accession>